<proteinExistence type="predicted"/>
<accession>A0AA36E7D5</accession>
<keyword evidence="3" id="KW-1185">Reference proteome</keyword>
<dbReference type="AlphaFoldDB" id="A0AA36E7D5"/>
<sequence length="306" mass="35057">MPTVLRVVGSRHADVCVPRALARSKHLVHLFPDDLPGQSSFIFHLIALLYKKIYIPQVLFWRDADKFGLTAHMEPFLTNVLRDDSTLELFLCHRWRRALARWADIPVYTFHLGGVSRSCTLIELWRHLGIYTAKETLSPHFHAGLDSCITEPPHQYHYMQVWGHARGAYVSRTAKESAFRSPIYRLIHWLVTSTIYHRKECEKVPSGHLFYIWCLTQTEVFLHPPFSLALYLSGMALGSMPSSRIYGGHWVTRLVLSYEHICMDHPPFRHMGPVIPPHAQPGHDGVGPLSTHHRDTDDDDDSNEGG</sequence>
<evidence type="ECO:0000313" key="3">
    <source>
        <dbReference type="Proteomes" id="UP001177003"/>
    </source>
</evidence>
<organism evidence="2 3">
    <name type="scientific">Lactuca saligna</name>
    <name type="common">Willowleaf lettuce</name>
    <dbReference type="NCBI Taxonomy" id="75948"/>
    <lineage>
        <taxon>Eukaryota</taxon>
        <taxon>Viridiplantae</taxon>
        <taxon>Streptophyta</taxon>
        <taxon>Embryophyta</taxon>
        <taxon>Tracheophyta</taxon>
        <taxon>Spermatophyta</taxon>
        <taxon>Magnoliopsida</taxon>
        <taxon>eudicotyledons</taxon>
        <taxon>Gunneridae</taxon>
        <taxon>Pentapetalae</taxon>
        <taxon>asterids</taxon>
        <taxon>campanulids</taxon>
        <taxon>Asterales</taxon>
        <taxon>Asteraceae</taxon>
        <taxon>Cichorioideae</taxon>
        <taxon>Cichorieae</taxon>
        <taxon>Lactucinae</taxon>
        <taxon>Lactuca</taxon>
    </lineage>
</organism>
<feature type="region of interest" description="Disordered" evidence="1">
    <location>
        <begin position="273"/>
        <end position="306"/>
    </location>
</feature>
<dbReference type="EMBL" id="OX465081">
    <property type="protein sequence ID" value="CAI9285999.1"/>
    <property type="molecule type" value="Genomic_DNA"/>
</dbReference>
<evidence type="ECO:0000313" key="2">
    <source>
        <dbReference type="EMBL" id="CAI9285999.1"/>
    </source>
</evidence>
<reference evidence="2" key="1">
    <citation type="submission" date="2023-04" db="EMBL/GenBank/DDBJ databases">
        <authorList>
            <person name="Vijverberg K."/>
            <person name="Xiong W."/>
            <person name="Schranz E."/>
        </authorList>
    </citation>
    <scope>NUCLEOTIDE SEQUENCE</scope>
</reference>
<dbReference type="Proteomes" id="UP001177003">
    <property type="component" value="Chromosome 5"/>
</dbReference>
<protein>
    <submittedName>
        <fullName evidence="2">Uncharacterized protein</fullName>
    </submittedName>
</protein>
<name>A0AA36E7D5_LACSI</name>
<feature type="compositionally biased region" description="Acidic residues" evidence="1">
    <location>
        <begin position="297"/>
        <end position="306"/>
    </location>
</feature>
<gene>
    <name evidence="2" type="ORF">LSALG_LOCUS25440</name>
</gene>
<evidence type="ECO:0000256" key="1">
    <source>
        <dbReference type="SAM" id="MobiDB-lite"/>
    </source>
</evidence>